<dbReference type="EMBL" id="BDGU01000423">
    <property type="protein sequence ID" value="GAW07356.1"/>
    <property type="molecule type" value="Genomic_DNA"/>
</dbReference>
<comment type="caution">
    <text evidence="2">The sequence shown here is derived from an EMBL/GenBank/DDBJ whole genome shotgun (WGS) entry which is preliminary data.</text>
</comment>
<dbReference type="Gene3D" id="1.20.1280.50">
    <property type="match status" value="1"/>
</dbReference>
<keyword evidence="1" id="KW-0175">Coiled coil</keyword>
<evidence type="ECO:0000256" key="1">
    <source>
        <dbReference type="SAM" id="Coils"/>
    </source>
</evidence>
<proteinExistence type="predicted"/>
<evidence type="ECO:0000313" key="3">
    <source>
        <dbReference type="Proteomes" id="UP000188533"/>
    </source>
</evidence>
<sequence>MLTMPFALLDRFRSRFQRHKSWRLSNKAHNHLQRSSEDSNDSDFTEVTAKTSFDTVLSISSISTSVSAHSIPIPSTVETVILQTNDQPSPKEAAEIHAILDTKRQKLFELERRKEVLDRQREFLDRQRRLLDEELGVMSEEIDQYSGVVGCGMRNMPSDLLLEIFHLYVADSECTSSLGSATTLTHVCRMWRQIALSSPALWVTLTVPHLTPQIASNVFQRLGQVKTAIGIPLEFSINLRRSTDVHDEEFQQLSSDLVNASIAHVHRWKSFSLCCEDELFTAGIHEELFNKVSEAPRLEALKFAFSVQNAEWSPSPWLLSLLHAAPVLRYLQLKLPSLSVRALSPLSLSHLESLTLDLPTVTPAALLFLLGDVAPNLKVCHVNVAGLVNFDTDEDDNHSAYVTSMVVHSCLEVFEIRISRGASQEAMSQLFDNLTLPVAREVLLEIGNFQEPSSDSIALPDDLELSWPHESFLGLLERASPSVTSLCLGFDPASPESADNAWGGMGSIGSDLEEEHVRAYLDLNNVGRSLATLHVRRDRPVWPELLEYLTLPASHESSHTCSLDLSNSVSDALGSQPLRHLENIALDIDPIFQVLQMRDFVKSRWYDNLSSDSPRPITRLRNFSITLCFPDIPNLELESASARKVFQRIAQGEEPEDKLEVVFHKRRYTMMPMDVPLVTLGSELII</sequence>
<keyword evidence="3" id="KW-1185">Reference proteome</keyword>
<name>A0A1Q3EJK6_LENED</name>
<accession>A0A1Q3EJK6</accession>
<feature type="coiled-coil region" evidence="1">
    <location>
        <begin position="100"/>
        <end position="134"/>
    </location>
</feature>
<evidence type="ECO:0000313" key="2">
    <source>
        <dbReference type="EMBL" id="GAW07356.1"/>
    </source>
</evidence>
<reference evidence="2 3" key="1">
    <citation type="submission" date="2016-08" db="EMBL/GenBank/DDBJ databases">
        <authorList>
            <consortium name="Lentinula edodes genome sequencing consortium"/>
            <person name="Sakamoto Y."/>
            <person name="Nakade K."/>
            <person name="Sato S."/>
            <person name="Yoshida Y."/>
            <person name="Miyazaki K."/>
            <person name="Natsume S."/>
            <person name="Konno N."/>
        </authorList>
    </citation>
    <scope>NUCLEOTIDE SEQUENCE [LARGE SCALE GENOMIC DNA]</scope>
    <source>
        <strain evidence="2 3">NBRC 111202</strain>
    </source>
</reference>
<dbReference type="AlphaFoldDB" id="A0A1Q3EJK6"/>
<organism evidence="2 3">
    <name type="scientific">Lentinula edodes</name>
    <name type="common">Shiitake mushroom</name>
    <name type="synonym">Lentinus edodes</name>
    <dbReference type="NCBI Taxonomy" id="5353"/>
    <lineage>
        <taxon>Eukaryota</taxon>
        <taxon>Fungi</taxon>
        <taxon>Dikarya</taxon>
        <taxon>Basidiomycota</taxon>
        <taxon>Agaricomycotina</taxon>
        <taxon>Agaricomycetes</taxon>
        <taxon>Agaricomycetidae</taxon>
        <taxon>Agaricales</taxon>
        <taxon>Marasmiineae</taxon>
        <taxon>Omphalotaceae</taxon>
        <taxon>Lentinula</taxon>
    </lineage>
</organism>
<protein>
    <submittedName>
        <fullName evidence="2">Protein</fullName>
    </submittedName>
</protein>
<gene>
    <name evidence="2" type="ORF">LENED_009340</name>
</gene>
<dbReference type="Proteomes" id="UP000188533">
    <property type="component" value="Unassembled WGS sequence"/>
</dbReference>
<reference evidence="2 3" key="2">
    <citation type="submission" date="2017-02" db="EMBL/GenBank/DDBJ databases">
        <title>A genome survey and senescence transcriptome analysis in Lentinula edodes.</title>
        <authorList>
            <person name="Sakamoto Y."/>
            <person name="Nakade K."/>
            <person name="Sato S."/>
            <person name="Yoshida Y."/>
            <person name="Miyazaki K."/>
            <person name="Natsume S."/>
            <person name="Konno N."/>
        </authorList>
    </citation>
    <scope>NUCLEOTIDE SEQUENCE [LARGE SCALE GENOMIC DNA]</scope>
    <source>
        <strain evidence="2 3">NBRC 111202</strain>
    </source>
</reference>